<feature type="transmembrane region" description="Helical" evidence="1">
    <location>
        <begin position="18"/>
        <end position="39"/>
    </location>
</feature>
<keyword evidence="3" id="KW-1185">Reference proteome</keyword>
<dbReference type="EMBL" id="MCIB01000038">
    <property type="protein sequence ID" value="RKD29071.1"/>
    <property type="molecule type" value="Genomic_DNA"/>
</dbReference>
<keyword evidence="1" id="KW-0472">Membrane</keyword>
<dbReference type="Proteomes" id="UP000284177">
    <property type="component" value="Unassembled WGS sequence"/>
</dbReference>
<name>A0A419SV24_9FIRM</name>
<evidence type="ECO:0000313" key="3">
    <source>
        <dbReference type="Proteomes" id="UP000284177"/>
    </source>
</evidence>
<keyword evidence="1" id="KW-0812">Transmembrane</keyword>
<feature type="transmembrane region" description="Helical" evidence="1">
    <location>
        <begin position="105"/>
        <end position="128"/>
    </location>
</feature>
<reference evidence="2 3" key="1">
    <citation type="submission" date="2016-08" db="EMBL/GenBank/DDBJ databases">
        <title>Novel Firmicutes and Novel Genomes.</title>
        <authorList>
            <person name="Poppleton D.I."/>
            <person name="Gribaldo S."/>
        </authorList>
    </citation>
    <scope>NUCLEOTIDE SEQUENCE [LARGE SCALE GENOMIC DNA]</scope>
    <source>
        <strain evidence="2 3">CTT3</strain>
    </source>
</reference>
<comment type="caution">
    <text evidence="2">The sequence shown here is derived from an EMBL/GenBank/DDBJ whole genome shotgun (WGS) entry which is preliminary data.</text>
</comment>
<evidence type="ECO:0000313" key="2">
    <source>
        <dbReference type="EMBL" id="RKD29071.1"/>
    </source>
</evidence>
<gene>
    <name evidence="2" type="ORF">BET03_05855</name>
</gene>
<dbReference type="OrthoDB" id="4336274at2"/>
<evidence type="ECO:0000256" key="1">
    <source>
        <dbReference type="SAM" id="Phobius"/>
    </source>
</evidence>
<feature type="transmembrane region" description="Helical" evidence="1">
    <location>
        <begin position="59"/>
        <end position="78"/>
    </location>
</feature>
<proteinExistence type="predicted"/>
<keyword evidence="1" id="KW-1133">Transmembrane helix</keyword>
<feature type="transmembrane region" description="Helical" evidence="1">
    <location>
        <begin position="148"/>
        <end position="168"/>
    </location>
</feature>
<dbReference type="PANTHER" id="PTHR37305">
    <property type="entry name" value="INTEGRAL MEMBRANE PROTEIN-RELATED"/>
    <property type="match status" value="1"/>
</dbReference>
<dbReference type="AlphaFoldDB" id="A0A419SV24"/>
<organism evidence="2 3">
    <name type="scientific">Thermohalobacter berrensis</name>
    <dbReference type="NCBI Taxonomy" id="99594"/>
    <lineage>
        <taxon>Bacteria</taxon>
        <taxon>Bacillati</taxon>
        <taxon>Bacillota</taxon>
        <taxon>Tissierellia</taxon>
        <taxon>Tissierellales</taxon>
        <taxon>Thermohalobacteraceae</taxon>
        <taxon>Thermohalobacter</taxon>
    </lineage>
</organism>
<dbReference type="Pfam" id="PF12730">
    <property type="entry name" value="ABC2_membrane_4"/>
    <property type="match status" value="1"/>
</dbReference>
<evidence type="ECO:0008006" key="4">
    <source>
        <dbReference type="Google" id="ProtNLM"/>
    </source>
</evidence>
<accession>A0A419SV24</accession>
<feature type="transmembrane region" description="Helical" evidence="1">
    <location>
        <begin position="175"/>
        <end position="196"/>
    </location>
</feature>
<sequence>MTDLIYTEILKLKRSKMFIVSLAGSTVAPILNFFLFISMRARRPNGSYTFSDYFQQTNLFIAFIIGTLLFGLIATFIFNREYQEDTMKNLLTIPIGRNMLIINKLMILFMWIIFLMIFSLIVCTVLGFIANFTDFNFNIFIEYLKEYIFTGVLLFTLTPPVILIALIFKDYVPAIAFNIVVTVAGIIIGNSEYISIYPWTVPAAITIDGINLKYPLIYSCISIISVFTLSLIASFIYFNKKDLN</sequence>
<dbReference type="PANTHER" id="PTHR37305:SF1">
    <property type="entry name" value="MEMBRANE PROTEIN"/>
    <property type="match status" value="1"/>
</dbReference>
<feature type="transmembrane region" description="Helical" evidence="1">
    <location>
        <begin position="216"/>
        <end position="238"/>
    </location>
</feature>
<dbReference type="RefSeq" id="WP_120170534.1">
    <property type="nucleotide sequence ID" value="NZ_MCIB01000038.1"/>
</dbReference>
<protein>
    <recommendedName>
        <fullName evidence="4">Bacitracin ABC transporter permease</fullName>
    </recommendedName>
</protein>